<comment type="caution">
    <text evidence="1">The sequence shown here is derived from an EMBL/GenBank/DDBJ whole genome shotgun (WGS) entry which is preliminary data.</text>
</comment>
<dbReference type="EMBL" id="JACXAE010000118">
    <property type="protein sequence ID" value="MBD2777984.1"/>
    <property type="molecule type" value="Genomic_DNA"/>
</dbReference>
<dbReference type="GO" id="GO:0008233">
    <property type="term" value="F:peptidase activity"/>
    <property type="evidence" value="ECO:0007669"/>
    <property type="project" value="UniProtKB-KW"/>
</dbReference>
<keyword evidence="1" id="KW-0645">Protease</keyword>
<gene>
    <name evidence="1" type="ORF">ICL16_39570</name>
</gene>
<dbReference type="RefSeq" id="WP_190837091.1">
    <property type="nucleotide sequence ID" value="NZ_CAWPPI010000118.1"/>
</dbReference>
<dbReference type="AlphaFoldDB" id="A0A8J6XKP2"/>
<proteinExistence type="predicted"/>
<keyword evidence="1" id="KW-0378">Hydrolase</keyword>
<name>A0A8J6XKP2_9CYAN</name>
<dbReference type="Gene3D" id="2.40.70.10">
    <property type="entry name" value="Acid Proteases"/>
    <property type="match status" value="1"/>
</dbReference>
<reference evidence="1" key="1">
    <citation type="submission" date="2020-09" db="EMBL/GenBank/DDBJ databases">
        <title>Iningainema tapete sp. nov. (Scytonemataceae, Cyanobacteria) from greenhouses in central Florida (USA) produces two types of nodularin with biosynthetic potential for microcystin-LR and anabaenopeptins.</title>
        <authorList>
            <person name="Berthold D.E."/>
            <person name="Lefler F.W."/>
            <person name="Huang I.-S."/>
            <person name="Abdulla H."/>
            <person name="Zimba P.V."/>
            <person name="Laughinghouse H.D. IV."/>
        </authorList>
    </citation>
    <scope>NUCLEOTIDE SEQUENCE</scope>
    <source>
        <strain evidence="1">BLCCT55</strain>
    </source>
</reference>
<organism evidence="1 2">
    <name type="scientific">Iningainema tapete BLCC-T55</name>
    <dbReference type="NCBI Taxonomy" id="2748662"/>
    <lineage>
        <taxon>Bacteria</taxon>
        <taxon>Bacillati</taxon>
        <taxon>Cyanobacteriota</taxon>
        <taxon>Cyanophyceae</taxon>
        <taxon>Nostocales</taxon>
        <taxon>Scytonemataceae</taxon>
        <taxon>Iningainema tapete</taxon>
    </lineage>
</organism>
<dbReference type="InterPro" id="IPR021109">
    <property type="entry name" value="Peptidase_aspartic_dom_sf"/>
</dbReference>
<evidence type="ECO:0000313" key="2">
    <source>
        <dbReference type="Proteomes" id="UP000629098"/>
    </source>
</evidence>
<evidence type="ECO:0000313" key="1">
    <source>
        <dbReference type="EMBL" id="MBD2777984.1"/>
    </source>
</evidence>
<dbReference type="GO" id="GO:0006508">
    <property type="term" value="P:proteolysis"/>
    <property type="evidence" value="ECO:0007669"/>
    <property type="project" value="UniProtKB-KW"/>
</dbReference>
<sequence length="127" mass="13904">MIAGRFGNNGELYFEIQLVAANGDEFSVEALLDTGFTDGWLAINTQDLEAVGWSLLTAQVEMRTAGGEARLNIYEGKVIIDGTEVIIPVHVGDDIPDTLIGSLWLDIMQLVVNKPRGILTLEMVERN</sequence>
<keyword evidence="2" id="KW-1185">Reference proteome</keyword>
<dbReference type="Proteomes" id="UP000629098">
    <property type="component" value="Unassembled WGS sequence"/>
</dbReference>
<accession>A0A8J6XKP2</accession>
<protein>
    <submittedName>
        <fullName evidence="1">Aspartyl protease</fullName>
    </submittedName>
</protein>
<dbReference type="SUPFAM" id="SSF50630">
    <property type="entry name" value="Acid proteases"/>
    <property type="match status" value="1"/>
</dbReference>